<protein>
    <recommendedName>
        <fullName evidence="1">DnaB/C C-terminal domain-containing protein</fullName>
    </recommendedName>
</protein>
<name>A0A382SN19_9ZZZZ</name>
<organism evidence="2">
    <name type="scientific">marine metagenome</name>
    <dbReference type="NCBI Taxonomy" id="408172"/>
    <lineage>
        <taxon>unclassified sequences</taxon>
        <taxon>metagenomes</taxon>
        <taxon>ecological metagenomes</taxon>
    </lineage>
</organism>
<evidence type="ECO:0000313" key="2">
    <source>
        <dbReference type="EMBL" id="SVD10875.1"/>
    </source>
</evidence>
<evidence type="ECO:0000259" key="1">
    <source>
        <dbReference type="Pfam" id="PF07261"/>
    </source>
</evidence>
<sequence length="228" mass="25750">MNNSKDTIYKGFPRKVRYVPVPAPLLESLLEEIDDLAELKCTLRVIAMLHVKKGHPRFVTLGELRADRTLTRSLGQDGDSPSQSIEQGMAKAVRRGTIAVASVEESGLRQQLFTLNTEVNRTALEKIAEGATQVTPLPVSEPWVEPEDTPNIFALYEQNVGMLSPMIADELREAEELYPVEWISEAIGEAVGLNKRSWRYISRILERWEHEGRGHGKPGRYPKKTVRY</sequence>
<gene>
    <name evidence="2" type="ORF">METZ01_LOCUS363729</name>
</gene>
<dbReference type="PANTHER" id="PTHR37293">
    <property type="entry name" value="PHAGE REPLICATION PROTEIN-RELATED"/>
    <property type="match status" value="1"/>
</dbReference>
<dbReference type="NCBIfam" id="TIGR01446">
    <property type="entry name" value="DnaD_dom"/>
    <property type="match status" value="1"/>
</dbReference>
<dbReference type="SUPFAM" id="SSF158499">
    <property type="entry name" value="DnaD domain-like"/>
    <property type="match status" value="1"/>
</dbReference>
<dbReference type="AlphaFoldDB" id="A0A382SN19"/>
<dbReference type="Gene3D" id="1.10.10.630">
    <property type="entry name" value="DnaD domain-like"/>
    <property type="match status" value="1"/>
</dbReference>
<dbReference type="EMBL" id="UINC01130055">
    <property type="protein sequence ID" value="SVD10875.1"/>
    <property type="molecule type" value="Genomic_DNA"/>
</dbReference>
<feature type="domain" description="DnaB/C C-terminal" evidence="1">
    <location>
        <begin position="153"/>
        <end position="212"/>
    </location>
</feature>
<reference evidence="2" key="1">
    <citation type="submission" date="2018-05" db="EMBL/GenBank/DDBJ databases">
        <authorList>
            <person name="Lanie J.A."/>
            <person name="Ng W.-L."/>
            <person name="Kazmierczak K.M."/>
            <person name="Andrzejewski T.M."/>
            <person name="Davidsen T.M."/>
            <person name="Wayne K.J."/>
            <person name="Tettelin H."/>
            <person name="Glass J.I."/>
            <person name="Rusch D."/>
            <person name="Podicherti R."/>
            <person name="Tsui H.-C.T."/>
            <person name="Winkler M.E."/>
        </authorList>
    </citation>
    <scope>NUCLEOTIDE SEQUENCE</scope>
</reference>
<dbReference type="InterPro" id="IPR053162">
    <property type="entry name" value="DnaD"/>
</dbReference>
<proteinExistence type="predicted"/>
<accession>A0A382SN19</accession>
<dbReference type="InterPro" id="IPR034829">
    <property type="entry name" value="DnaD-like_sf"/>
</dbReference>
<dbReference type="PANTHER" id="PTHR37293:SF5">
    <property type="entry name" value="DNA REPLICATION PROTEIN"/>
    <property type="match status" value="1"/>
</dbReference>
<dbReference type="InterPro" id="IPR006343">
    <property type="entry name" value="DnaB/C_C"/>
</dbReference>
<dbReference type="Pfam" id="PF07261">
    <property type="entry name" value="DnaB_2"/>
    <property type="match status" value="1"/>
</dbReference>